<dbReference type="AlphaFoldDB" id="A0A445EH62"/>
<organism evidence="1 2">
    <name type="scientific">Arachis hypogaea</name>
    <name type="common">Peanut</name>
    <dbReference type="NCBI Taxonomy" id="3818"/>
    <lineage>
        <taxon>Eukaryota</taxon>
        <taxon>Viridiplantae</taxon>
        <taxon>Streptophyta</taxon>
        <taxon>Embryophyta</taxon>
        <taxon>Tracheophyta</taxon>
        <taxon>Spermatophyta</taxon>
        <taxon>Magnoliopsida</taxon>
        <taxon>eudicotyledons</taxon>
        <taxon>Gunneridae</taxon>
        <taxon>Pentapetalae</taxon>
        <taxon>rosids</taxon>
        <taxon>fabids</taxon>
        <taxon>Fabales</taxon>
        <taxon>Fabaceae</taxon>
        <taxon>Papilionoideae</taxon>
        <taxon>50 kb inversion clade</taxon>
        <taxon>dalbergioids sensu lato</taxon>
        <taxon>Dalbergieae</taxon>
        <taxon>Pterocarpus clade</taxon>
        <taxon>Arachis</taxon>
    </lineage>
</organism>
<evidence type="ECO:0000313" key="1">
    <source>
        <dbReference type="EMBL" id="RYR74741.1"/>
    </source>
</evidence>
<proteinExistence type="predicted"/>
<dbReference type="EMBL" id="SDMP01000002">
    <property type="protein sequence ID" value="RYR74741.1"/>
    <property type="molecule type" value="Genomic_DNA"/>
</dbReference>
<evidence type="ECO:0000313" key="2">
    <source>
        <dbReference type="Proteomes" id="UP000289738"/>
    </source>
</evidence>
<dbReference type="Pfam" id="PF03004">
    <property type="entry name" value="Transposase_24"/>
    <property type="match status" value="1"/>
</dbReference>
<dbReference type="Proteomes" id="UP000289738">
    <property type="component" value="Chromosome A02"/>
</dbReference>
<dbReference type="InterPro" id="IPR004252">
    <property type="entry name" value="Probable_transposase_24"/>
</dbReference>
<accession>A0A445EH62</accession>
<name>A0A445EH62_ARAHY</name>
<reference evidence="1 2" key="1">
    <citation type="submission" date="2019-01" db="EMBL/GenBank/DDBJ databases">
        <title>Sequencing of cultivated peanut Arachis hypogaea provides insights into genome evolution and oil improvement.</title>
        <authorList>
            <person name="Chen X."/>
        </authorList>
    </citation>
    <scope>NUCLEOTIDE SEQUENCE [LARGE SCALE GENOMIC DNA]</scope>
    <source>
        <strain evidence="2">cv. Fuhuasheng</strain>
        <tissue evidence="1">Leaves</tissue>
    </source>
</reference>
<protein>
    <submittedName>
        <fullName evidence="1">Uncharacterized protein</fullName>
    </submittedName>
</protein>
<gene>
    <name evidence="1" type="ORF">Ahy_A02g009463</name>
</gene>
<sequence>MDEILSLILQGQGEMQRETLEFMATLTKKMCEKNAVNREKQTISHTLRSKMIARKKHELEIANKRIFTKIEMYLISHKKNYGSFVNDGAREKKHLALLQANESSPNDDAYIKLFGKEHPDRVRCVGFGVSSSYNHDFDMTKVCSVKVELQENKATILLLQGQVTYFVNHCMDKKVAELPMEKRPPSTIP</sequence>
<comment type="caution">
    <text evidence="1">The sequence shown here is derived from an EMBL/GenBank/DDBJ whole genome shotgun (WGS) entry which is preliminary data.</text>
</comment>
<keyword evidence="2" id="KW-1185">Reference proteome</keyword>